<reference evidence="2 3" key="1">
    <citation type="submission" date="2020-01" db="EMBL/GenBank/DDBJ databases">
        <title>Bacteria diversity of Porities sp.</title>
        <authorList>
            <person name="Wang G."/>
        </authorList>
    </citation>
    <scope>NUCLEOTIDE SEQUENCE [LARGE SCALE GENOMIC DNA]</scope>
    <source>
        <strain evidence="2 3">R33</strain>
    </source>
</reference>
<evidence type="ECO:0000256" key="1">
    <source>
        <dbReference type="SAM" id="Phobius"/>
    </source>
</evidence>
<dbReference type="AlphaFoldDB" id="A0A6L9EF32"/>
<dbReference type="Proteomes" id="UP000475249">
    <property type="component" value="Unassembled WGS sequence"/>
</dbReference>
<dbReference type="EMBL" id="WXYO01000006">
    <property type="protein sequence ID" value="NAS13281.1"/>
    <property type="molecule type" value="Genomic_DNA"/>
</dbReference>
<evidence type="ECO:0000313" key="2">
    <source>
        <dbReference type="EMBL" id="NAS13281.1"/>
    </source>
</evidence>
<gene>
    <name evidence="2" type="ORF">GTQ38_14785</name>
</gene>
<organism evidence="2 3">
    <name type="scientific">Poritiphilus flavus</name>
    <dbReference type="NCBI Taxonomy" id="2697053"/>
    <lineage>
        <taxon>Bacteria</taxon>
        <taxon>Pseudomonadati</taxon>
        <taxon>Bacteroidota</taxon>
        <taxon>Flavobacteriia</taxon>
        <taxon>Flavobacteriales</taxon>
        <taxon>Flavobacteriaceae</taxon>
        <taxon>Poritiphilus</taxon>
    </lineage>
</organism>
<protein>
    <submittedName>
        <fullName evidence="2">Uncharacterized protein</fullName>
    </submittedName>
</protein>
<feature type="transmembrane region" description="Helical" evidence="1">
    <location>
        <begin position="72"/>
        <end position="91"/>
    </location>
</feature>
<keyword evidence="1" id="KW-0472">Membrane</keyword>
<name>A0A6L9EF32_9FLAO</name>
<comment type="caution">
    <text evidence="2">The sequence shown here is derived from an EMBL/GenBank/DDBJ whole genome shotgun (WGS) entry which is preliminary data.</text>
</comment>
<proteinExistence type="predicted"/>
<sequence length="122" mass="13693">MSRKSTDRISLYEGLESTLGPADKNQAVLIRPGSVLRLGSPVNQMYSSIYPSLEFKEHTLADLKSLKKLKGMIVVVISILTLTQGAHYAVLRPEKNKNFHKNLDRLYAEIPGSLEKKELLKL</sequence>
<evidence type="ECO:0000313" key="3">
    <source>
        <dbReference type="Proteomes" id="UP000475249"/>
    </source>
</evidence>
<dbReference type="RefSeq" id="WP_161436318.1">
    <property type="nucleotide sequence ID" value="NZ_WXYO01000006.1"/>
</dbReference>
<keyword evidence="1" id="KW-1133">Transmembrane helix</keyword>
<keyword evidence="1" id="KW-0812">Transmembrane</keyword>
<accession>A0A6L9EF32</accession>
<keyword evidence="3" id="KW-1185">Reference proteome</keyword>